<dbReference type="RefSeq" id="WP_377475052.1">
    <property type="nucleotide sequence ID" value="NZ_JBHLWN010000124.1"/>
</dbReference>
<evidence type="ECO:0000256" key="1">
    <source>
        <dbReference type="ARBA" id="ARBA00001947"/>
    </source>
</evidence>
<keyword evidence="7" id="KW-0378">Hydrolase</keyword>
<feature type="transmembrane region" description="Helical" evidence="12">
    <location>
        <begin position="333"/>
        <end position="353"/>
    </location>
</feature>
<evidence type="ECO:0000256" key="5">
    <source>
        <dbReference type="ARBA" id="ARBA00022692"/>
    </source>
</evidence>
<keyword evidence="11 12" id="KW-0472">Membrane</keyword>
<dbReference type="CDD" id="cd06160">
    <property type="entry name" value="S2P-M50_like_2"/>
    <property type="match status" value="1"/>
</dbReference>
<evidence type="ECO:0000256" key="11">
    <source>
        <dbReference type="ARBA" id="ARBA00023136"/>
    </source>
</evidence>
<reference evidence="14 15" key="1">
    <citation type="submission" date="2024-09" db="EMBL/GenBank/DDBJ databases">
        <authorList>
            <person name="Sun Q."/>
            <person name="Mori K."/>
        </authorList>
    </citation>
    <scope>NUCLEOTIDE SEQUENCE [LARGE SCALE GENOMIC DNA]</scope>
    <source>
        <strain evidence="14 15">CCM 7759</strain>
    </source>
</reference>
<keyword evidence="5 12" id="KW-0812">Transmembrane</keyword>
<feature type="transmembrane region" description="Helical" evidence="12">
    <location>
        <begin position="170"/>
        <end position="190"/>
    </location>
</feature>
<evidence type="ECO:0000256" key="3">
    <source>
        <dbReference type="ARBA" id="ARBA00007931"/>
    </source>
</evidence>
<evidence type="ECO:0000256" key="7">
    <source>
        <dbReference type="ARBA" id="ARBA00022801"/>
    </source>
</evidence>
<evidence type="ECO:0000259" key="13">
    <source>
        <dbReference type="Pfam" id="PF02163"/>
    </source>
</evidence>
<keyword evidence="15" id="KW-1185">Reference proteome</keyword>
<organism evidence="14 15">
    <name type="scientific">Paenibacillus chartarius</name>
    <dbReference type="NCBI Taxonomy" id="747481"/>
    <lineage>
        <taxon>Bacteria</taxon>
        <taxon>Bacillati</taxon>
        <taxon>Bacillota</taxon>
        <taxon>Bacilli</taxon>
        <taxon>Bacillales</taxon>
        <taxon>Paenibacillaceae</taxon>
        <taxon>Paenibacillus</taxon>
    </lineage>
</organism>
<evidence type="ECO:0000256" key="10">
    <source>
        <dbReference type="ARBA" id="ARBA00023049"/>
    </source>
</evidence>
<protein>
    <submittedName>
        <fullName evidence="14">Site-2 protease family protein</fullName>
    </submittedName>
</protein>
<evidence type="ECO:0000313" key="14">
    <source>
        <dbReference type="EMBL" id="MFC0216655.1"/>
    </source>
</evidence>
<sequence>MATSRKPGGPKWAWTAVLLFIVTKLKSIAGLLKFSKVGGTLLTMLVSVGAYAIAYPLPFAIGFVVLILIHELGHSIAAKQKGLPVSAPIFIPFIGALIAMKRHPRDAATEAYIAFGGPLLGTIGAVLFLAAGVMLDNRLLISLANVGFMLNLINLLPIHPLDGGRISTAVTRWLWLVGLIAGLVVIIDLFSPSRPGSWIFVLLWVMFAWDLYQKFVRKRLKPDQQLIQLNTVMVPYASLYEQGLPFPGQHHRRELSFTTWSDLSTGEQTVRYTWEGYIDHAERIMPNQAVIHKVEAVGCNRHDDTQELSITSKMEFSPHVNDRYYEVPVRTRWMFGIAYGVLAAALGTLIYAANHLL</sequence>
<comment type="subcellular location">
    <subcellularLocation>
        <location evidence="2">Membrane</location>
        <topology evidence="2">Multi-pass membrane protein</topology>
    </subcellularLocation>
</comment>
<dbReference type="PANTHER" id="PTHR39188">
    <property type="entry name" value="MEMBRANE-ASSOCIATED ZINC METALLOPROTEASE M50B"/>
    <property type="match status" value="1"/>
</dbReference>
<comment type="similarity">
    <text evidence="3">Belongs to the peptidase M50B family.</text>
</comment>
<dbReference type="GO" id="GO:0008233">
    <property type="term" value="F:peptidase activity"/>
    <property type="evidence" value="ECO:0007669"/>
    <property type="project" value="UniProtKB-KW"/>
</dbReference>
<keyword evidence="10" id="KW-0482">Metalloprotease</keyword>
<proteinExistence type="inferred from homology"/>
<feature type="transmembrane region" description="Helical" evidence="12">
    <location>
        <begin position="44"/>
        <end position="70"/>
    </location>
</feature>
<evidence type="ECO:0000256" key="4">
    <source>
        <dbReference type="ARBA" id="ARBA00022670"/>
    </source>
</evidence>
<evidence type="ECO:0000256" key="2">
    <source>
        <dbReference type="ARBA" id="ARBA00004141"/>
    </source>
</evidence>
<dbReference type="PANTHER" id="PTHR39188:SF3">
    <property type="entry name" value="STAGE IV SPORULATION PROTEIN FB"/>
    <property type="match status" value="1"/>
</dbReference>
<name>A0ABV6DVF9_9BACL</name>
<comment type="cofactor">
    <cofactor evidence="1">
        <name>Zn(2+)</name>
        <dbReference type="ChEBI" id="CHEBI:29105"/>
    </cofactor>
</comment>
<evidence type="ECO:0000256" key="6">
    <source>
        <dbReference type="ARBA" id="ARBA00022723"/>
    </source>
</evidence>
<dbReference type="Pfam" id="PF02163">
    <property type="entry name" value="Peptidase_M50"/>
    <property type="match status" value="1"/>
</dbReference>
<feature type="transmembrane region" description="Helical" evidence="12">
    <location>
        <begin position="112"/>
        <end position="133"/>
    </location>
</feature>
<accession>A0ABV6DVF9</accession>
<feature type="transmembrane region" description="Helical" evidence="12">
    <location>
        <begin position="82"/>
        <end position="100"/>
    </location>
</feature>
<gene>
    <name evidence="14" type="ORF">ACFFK0_30100</name>
</gene>
<evidence type="ECO:0000256" key="8">
    <source>
        <dbReference type="ARBA" id="ARBA00022833"/>
    </source>
</evidence>
<evidence type="ECO:0000256" key="9">
    <source>
        <dbReference type="ARBA" id="ARBA00022989"/>
    </source>
</evidence>
<keyword evidence="8" id="KW-0862">Zinc</keyword>
<feature type="domain" description="Peptidase M50" evidence="13">
    <location>
        <begin position="59"/>
        <end position="135"/>
    </location>
</feature>
<evidence type="ECO:0000313" key="15">
    <source>
        <dbReference type="Proteomes" id="UP001589776"/>
    </source>
</evidence>
<dbReference type="Proteomes" id="UP001589776">
    <property type="component" value="Unassembled WGS sequence"/>
</dbReference>
<feature type="transmembrane region" description="Helical" evidence="12">
    <location>
        <begin position="196"/>
        <end position="212"/>
    </location>
</feature>
<keyword evidence="9 12" id="KW-1133">Transmembrane helix</keyword>
<comment type="caution">
    <text evidence="14">The sequence shown here is derived from an EMBL/GenBank/DDBJ whole genome shotgun (WGS) entry which is preliminary data.</text>
</comment>
<keyword evidence="6" id="KW-0479">Metal-binding</keyword>
<feature type="transmembrane region" description="Helical" evidence="12">
    <location>
        <begin position="12"/>
        <end position="32"/>
    </location>
</feature>
<dbReference type="GO" id="GO:0006508">
    <property type="term" value="P:proteolysis"/>
    <property type="evidence" value="ECO:0007669"/>
    <property type="project" value="UniProtKB-KW"/>
</dbReference>
<feature type="transmembrane region" description="Helical" evidence="12">
    <location>
        <begin position="139"/>
        <end position="158"/>
    </location>
</feature>
<dbReference type="EMBL" id="JBHLWN010000124">
    <property type="protein sequence ID" value="MFC0216655.1"/>
    <property type="molecule type" value="Genomic_DNA"/>
</dbReference>
<evidence type="ECO:0000256" key="12">
    <source>
        <dbReference type="SAM" id="Phobius"/>
    </source>
</evidence>
<keyword evidence="4 14" id="KW-0645">Protease</keyword>
<dbReference type="InterPro" id="IPR008915">
    <property type="entry name" value="Peptidase_M50"/>
</dbReference>